<reference evidence="1" key="1">
    <citation type="submission" date="2018-02" db="EMBL/GenBank/DDBJ databases">
        <title>Rhizophora mucronata_Transcriptome.</title>
        <authorList>
            <person name="Meera S.P."/>
            <person name="Sreeshan A."/>
            <person name="Augustine A."/>
        </authorList>
    </citation>
    <scope>NUCLEOTIDE SEQUENCE</scope>
    <source>
        <tissue evidence="1">Leaf</tissue>
    </source>
</reference>
<protein>
    <submittedName>
        <fullName evidence="1">Uncharacterized protein</fullName>
    </submittedName>
</protein>
<dbReference type="EMBL" id="GGEC01061072">
    <property type="protein sequence ID" value="MBX41556.1"/>
    <property type="molecule type" value="Transcribed_RNA"/>
</dbReference>
<evidence type="ECO:0000313" key="1">
    <source>
        <dbReference type="EMBL" id="MBX41556.1"/>
    </source>
</evidence>
<organism evidence="1">
    <name type="scientific">Rhizophora mucronata</name>
    <name type="common">Asiatic mangrove</name>
    <dbReference type="NCBI Taxonomy" id="61149"/>
    <lineage>
        <taxon>Eukaryota</taxon>
        <taxon>Viridiplantae</taxon>
        <taxon>Streptophyta</taxon>
        <taxon>Embryophyta</taxon>
        <taxon>Tracheophyta</taxon>
        <taxon>Spermatophyta</taxon>
        <taxon>Magnoliopsida</taxon>
        <taxon>eudicotyledons</taxon>
        <taxon>Gunneridae</taxon>
        <taxon>Pentapetalae</taxon>
        <taxon>rosids</taxon>
        <taxon>fabids</taxon>
        <taxon>Malpighiales</taxon>
        <taxon>Rhizophoraceae</taxon>
        <taxon>Rhizophora</taxon>
    </lineage>
</organism>
<dbReference type="AlphaFoldDB" id="A0A2P2NGD9"/>
<name>A0A2P2NGD9_RHIMU</name>
<proteinExistence type="predicted"/>
<accession>A0A2P2NGD9</accession>
<sequence length="45" mass="5269">MDSHPCKPTVKEKSRQPFLHLETILFIGEEKKHGISIKLEISFIY</sequence>